<evidence type="ECO:0000313" key="2">
    <source>
        <dbReference type="Proteomes" id="UP000800096"/>
    </source>
</evidence>
<dbReference type="AlphaFoldDB" id="A0A6A5QUY8"/>
<accession>A0A6A5QUY8</accession>
<dbReference type="Proteomes" id="UP000800096">
    <property type="component" value="Unassembled WGS sequence"/>
</dbReference>
<organism evidence="1 2">
    <name type="scientific">Ampelomyces quisqualis</name>
    <name type="common">Powdery mildew agent</name>
    <dbReference type="NCBI Taxonomy" id="50730"/>
    <lineage>
        <taxon>Eukaryota</taxon>
        <taxon>Fungi</taxon>
        <taxon>Dikarya</taxon>
        <taxon>Ascomycota</taxon>
        <taxon>Pezizomycotina</taxon>
        <taxon>Dothideomycetes</taxon>
        <taxon>Pleosporomycetidae</taxon>
        <taxon>Pleosporales</taxon>
        <taxon>Pleosporineae</taxon>
        <taxon>Phaeosphaeriaceae</taxon>
        <taxon>Ampelomyces</taxon>
    </lineage>
</organism>
<protein>
    <submittedName>
        <fullName evidence="1">Uncharacterized protein</fullName>
    </submittedName>
</protein>
<keyword evidence="2" id="KW-1185">Reference proteome</keyword>
<gene>
    <name evidence="1" type="ORF">BDU57DRAFT_512298</name>
</gene>
<proteinExistence type="predicted"/>
<reference evidence="1" key="1">
    <citation type="journal article" date="2020" name="Stud. Mycol.">
        <title>101 Dothideomycetes genomes: a test case for predicting lifestyles and emergence of pathogens.</title>
        <authorList>
            <person name="Haridas S."/>
            <person name="Albert R."/>
            <person name="Binder M."/>
            <person name="Bloem J."/>
            <person name="Labutti K."/>
            <person name="Salamov A."/>
            <person name="Andreopoulos B."/>
            <person name="Baker S."/>
            <person name="Barry K."/>
            <person name="Bills G."/>
            <person name="Bluhm B."/>
            <person name="Cannon C."/>
            <person name="Castanera R."/>
            <person name="Culley D."/>
            <person name="Daum C."/>
            <person name="Ezra D."/>
            <person name="Gonzalez J."/>
            <person name="Henrissat B."/>
            <person name="Kuo A."/>
            <person name="Liang C."/>
            <person name="Lipzen A."/>
            <person name="Lutzoni F."/>
            <person name="Magnuson J."/>
            <person name="Mondo S."/>
            <person name="Nolan M."/>
            <person name="Ohm R."/>
            <person name="Pangilinan J."/>
            <person name="Park H.-J."/>
            <person name="Ramirez L."/>
            <person name="Alfaro M."/>
            <person name="Sun H."/>
            <person name="Tritt A."/>
            <person name="Yoshinaga Y."/>
            <person name="Zwiers L.-H."/>
            <person name="Turgeon B."/>
            <person name="Goodwin S."/>
            <person name="Spatafora J."/>
            <person name="Crous P."/>
            <person name="Grigoriev I."/>
        </authorList>
    </citation>
    <scope>NUCLEOTIDE SEQUENCE</scope>
    <source>
        <strain evidence="1">HMLAC05119</strain>
    </source>
</reference>
<dbReference type="EMBL" id="ML979133">
    <property type="protein sequence ID" value="KAF1919283.1"/>
    <property type="molecule type" value="Genomic_DNA"/>
</dbReference>
<name>A0A6A5QUY8_AMPQU</name>
<evidence type="ECO:0000313" key="1">
    <source>
        <dbReference type="EMBL" id="KAF1919283.1"/>
    </source>
</evidence>
<sequence length="240" mass="28355">MVALKGGNAYPINQLKYVNPQSYHETAGLEIGLNTVIFQSDTYRQAGATLSLFMFISRCSPPKLHNWLRRVKLRENADYTRPKEQRGPLVWIEDNMRYITKLMKFCAQHQQITVELAIPNFCIVRNEDEYEPLAFLWAGVFLKSAFRTTDVVEIVTYSGTSQRKMRKLYFDVIHKEHQRDVERLRGKSTNLRFCVDRKKYMVDLYLDKLVDHWSRTIGVPHPQLKDDWVKFAREWTQYGI</sequence>